<sequence length="189" mass="21824">MNPKVEIDSGAILDSHEDSSAVLQALIHDGWVIFKGAANTESIDAARENKPVCDLPAKASPDIKCLVDYHMRASILEHSEIGGPPERQQQKLWQRRAEVLAVTCFHLLGKETNQWEWEYNRRDFGRQDESRKTVRANRGDVYVDSQPHRFRPLLIPYSIVCNGWLPRRLPKPRDKTDLYLINYTQMVEE</sequence>
<dbReference type="VEuPathDB" id="FungiDB:CIMG_13634"/>
<dbReference type="RefSeq" id="XP_001241791.2">
    <property type="nucleotide sequence ID" value="XM_001241790.2"/>
</dbReference>
<name>A0A0E1RX61_COCIM</name>
<reference evidence="2" key="1">
    <citation type="journal article" date="2009" name="Genome Res.">
        <title>Comparative genomic analyses of the human fungal pathogens Coccidioides and their relatives.</title>
        <authorList>
            <person name="Sharpton T.J."/>
            <person name="Stajich J.E."/>
            <person name="Rounsley S.D."/>
            <person name="Gardner M.J."/>
            <person name="Wortman J.R."/>
            <person name="Jordar V.S."/>
            <person name="Maiti R."/>
            <person name="Kodira C.D."/>
            <person name="Neafsey D.E."/>
            <person name="Zeng Q."/>
            <person name="Hung C.-Y."/>
            <person name="McMahan C."/>
            <person name="Muszewska A."/>
            <person name="Grynberg M."/>
            <person name="Mandel M.A."/>
            <person name="Kellner E.M."/>
            <person name="Barker B.M."/>
            <person name="Galgiani J.N."/>
            <person name="Orbach M.J."/>
            <person name="Kirkland T.N."/>
            <person name="Cole G.T."/>
            <person name="Henn M.R."/>
            <person name="Birren B.W."/>
            <person name="Taylor J.W."/>
        </authorList>
    </citation>
    <scope>NUCLEOTIDE SEQUENCE [LARGE SCALE GENOMIC DNA]</scope>
    <source>
        <strain evidence="2">RS</strain>
    </source>
</reference>
<organism evidence="1 2">
    <name type="scientific">Coccidioides immitis (strain RS)</name>
    <name type="common">Valley fever fungus</name>
    <dbReference type="NCBI Taxonomy" id="246410"/>
    <lineage>
        <taxon>Eukaryota</taxon>
        <taxon>Fungi</taxon>
        <taxon>Dikarya</taxon>
        <taxon>Ascomycota</taxon>
        <taxon>Pezizomycotina</taxon>
        <taxon>Eurotiomycetes</taxon>
        <taxon>Eurotiomycetidae</taxon>
        <taxon>Onygenales</taxon>
        <taxon>Onygenaceae</taxon>
        <taxon>Coccidioides</taxon>
    </lineage>
</organism>
<evidence type="ECO:0000313" key="1">
    <source>
        <dbReference type="EMBL" id="EAS30208.2"/>
    </source>
</evidence>
<evidence type="ECO:0000313" key="2">
    <source>
        <dbReference type="Proteomes" id="UP000001261"/>
    </source>
</evidence>
<dbReference type="Proteomes" id="UP000001261">
    <property type="component" value="Unassembled WGS sequence"/>
</dbReference>
<dbReference type="KEGG" id="cim:CIMG_13634"/>
<protein>
    <submittedName>
        <fullName evidence="1">Uncharacterized protein</fullName>
    </submittedName>
</protein>
<dbReference type="GeneID" id="24165261"/>
<reference evidence="2" key="2">
    <citation type="journal article" date="2010" name="Genome Res.">
        <title>Population genomic sequencing of Coccidioides fungi reveals recent hybridization and transposon control.</title>
        <authorList>
            <person name="Neafsey D.E."/>
            <person name="Barker B.M."/>
            <person name="Sharpton T.J."/>
            <person name="Stajich J.E."/>
            <person name="Park D.J."/>
            <person name="Whiston E."/>
            <person name="Hung C.-Y."/>
            <person name="McMahan C."/>
            <person name="White J."/>
            <person name="Sykes S."/>
            <person name="Heiman D."/>
            <person name="Young S."/>
            <person name="Zeng Q."/>
            <person name="Abouelleil A."/>
            <person name="Aftuck L."/>
            <person name="Bessette D."/>
            <person name="Brown A."/>
            <person name="FitzGerald M."/>
            <person name="Lui A."/>
            <person name="Macdonald J.P."/>
            <person name="Priest M."/>
            <person name="Orbach M.J."/>
            <person name="Galgiani J.N."/>
            <person name="Kirkland T.N."/>
            <person name="Cole G.T."/>
            <person name="Birren B.W."/>
            <person name="Henn M.R."/>
            <person name="Taylor J.W."/>
            <person name="Rounsley S.D."/>
        </authorList>
    </citation>
    <scope>GENOME REANNOTATION</scope>
    <source>
        <strain evidence="2">RS</strain>
    </source>
</reference>
<dbReference type="OrthoDB" id="4206358at2759"/>
<dbReference type="EMBL" id="GG704915">
    <property type="protein sequence ID" value="EAS30208.2"/>
    <property type="molecule type" value="Genomic_DNA"/>
</dbReference>
<dbReference type="AlphaFoldDB" id="A0A0E1RX61"/>
<accession>A0A0E1RX61</accession>
<dbReference type="OMA" id="KNSPFER"/>
<gene>
    <name evidence="1" type="ORF">CIMG_13634</name>
</gene>
<keyword evidence="2" id="KW-1185">Reference proteome</keyword>
<proteinExistence type="predicted"/>
<dbReference type="InParanoid" id="A0A0E1RX61"/>